<sequence length="43" mass="5258">MYENVLTTICWFNKTETFGFIEEFNCSFLHCKKLKTEGKCFYY</sequence>
<dbReference type="AlphaFoldDB" id="A0A2W2B2Q6"/>
<reference evidence="1 2" key="1">
    <citation type="submission" date="2018-06" db="EMBL/GenBank/DDBJ databases">
        <title>Mucibacter soli gen. nov., sp. nov., a new member of the family Chitinophagaceae producing mucin.</title>
        <authorList>
            <person name="Kim M.-K."/>
            <person name="Park S."/>
            <person name="Kim T.-S."/>
            <person name="Joung Y."/>
            <person name="Han J.-H."/>
            <person name="Kim S.B."/>
        </authorList>
    </citation>
    <scope>NUCLEOTIDE SEQUENCE [LARGE SCALE GENOMIC DNA]</scope>
    <source>
        <strain evidence="1 2">R1-15</strain>
    </source>
</reference>
<dbReference type="Proteomes" id="UP000248745">
    <property type="component" value="Unassembled WGS sequence"/>
</dbReference>
<comment type="caution">
    <text evidence="1">The sequence shown here is derived from an EMBL/GenBank/DDBJ whole genome shotgun (WGS) entry which is preliminary data.</text>
</comment>
<accession>A0A2W2B2Q6</accession>
<evidence type="ECO:0000313" key="1">
    <source>
        <dbReference type="EMBL" id="PZF74564.1"/>
    </source>
</evidence>
<dbReference type="EMBL" id="QKTW01000003">
    <property type="protein sequence ID" value="PZF74564.1"/>
    <property type="molecule type" value="Genomic_DNA"/>
</dbReference>
<gene>
    <name evidence="1" type="ORF">DN068_03025</name>
</gene>
<proteinExistence type="predicted"/>
<name>A0A2W2B2Q6_9BACT</name>
<organism evidence="1 2">
    <name type="scientific">Taibaiella soli</name>
    <dbReference type="NCBI Taxonomy" id="1649169"/>
    <lineage>
        <taxon>Bacteria</taxon>
        <taxon>Pseudomonadati</taxon>
        <taxon>Bacteroidota</taxon>
        <taxon>Chitinophagia</taxon>
        <taxon>Chitinophagales</taxon>
        <taxon>Chitinophagaceae</taxon>
        <taxon>Taibaiella</taxon>
    </lineage>
</organism>
<evidence type="ECO:0000313" key="2">
    <source>
        <dbReference type="Proteomes" id="UP000248745"/>
    </source>
</evidence>
<protein>
    <submittedName>
        <fullName evidence="1">Uncharacterized protein</fullName>
    </submittedName>
</protein>
<keyword evidence="2" id="KW-1185">Reference proteome</keyword>